<sequence length="180" mass="18904">MTLFLLLAGAALAGCGGPAERVAEAPWGASMKRSVAPPFPLPALTGRVVDNADLLIADQEAQLSAALATTERLTRHQFVVVTLPSLGGRSIEEVGLALGNGWGIGRKDYNDGVLLIVAPNERKVRIEVGCGLEAALTNSEAQAIIDQRILPLFRKGRMAAGIFRGSAAIIREIDEPGVTP</sequence>
<evidence type="ECO:0000313" key="2">
    <source>
        <dbReference type="EMBL" id="QDX27164.1"/>
    </source>
</evidence>
<evidence type="ECO:0000313" key="3">
    <source>
        <dbReference type="Proteomes" id="UP000318055"/>
    </source>
</evidence>
<evidence type="ECO:0000259" key="1">
    <source>
        <dbReference type="Pfam" id="PF04536"/>
    </source>
</evidence>
<dbReference type="Gene3D" id="3.10.310.50">
    <property type="match status" value="1"/>
</dbReference>
<dbReference type="PANTHER" id="PTHR30373">
    <property type="entry name" value="UPF0603 PROTEIN YGCG"/>
    <property type="match status" value="1"/>
</dbReference>
<gene>
    <name evidence="2" type="ORF">FPZ54_14905</name>
</gene>
<dbReference type="AlphaFoldDB" id="A0A518RIB0"/>
<dbReference type="OrthoDB" id="9810918at2"/>
<dbReference type="EMBL" id="CP042239">
    <property type="protein sequence ID" value="QDX27164.1"/>
    <property type="molecule type" value="Genomic_DNA"/>
</dbReference>
<dbReference type="PANTHER" id="PTHR30373:SF2">
    <property type="entry name" value="UPF0603 PROTEIN YGCG"/>
    <property type="match status" value="1"/>
</dbReference>
<organism evidence="2 3">
    <name type="scientific">Sphingomonas suaedae</name>
    <dbReference type="NCBI Taxonomy" id="2599297"/>
    <lineage>
        <taxon>Bacteria</taxon>
        <taxon>Pseudomonadati</taxon>
        <taxon>Pseudomonadota</taxon>
        <taxon>Alphaproteobacteria</taxon>
        <taxon>Sphingomonadales</taxon>
        <taxon>Sphingomonadaceae</taxon>
        <taxon>Sphingomonas</taxon>
    </lineage>
</organism>
<proteinExistence type="predicted"/>
<dbReference type="Pfam" id="PF04536">
    <property type="entry name" value="TPM_phosphatase"/>
    <property type="match status" value="1"/>
</dbReference>
<dbReference type="Proteomes" id="UP000318055">
    <property type="component" value="Chromosome"/>
</dbReference>
<name>A0A518RIB0_9SPHN</name>
<protein>
    <submittedName>
        <fullName evidence="2">TPM domain-containing protein</fullName>
    </submittedName>
</protein>
<keyword evidence="3" id="KW-1185">Reference proteome</keyword>
<dbReference type="RefSeq" id="WP_145848470.1">
    <property type="nucleotide sequence ID" value="NZ_CP042239.1"/>
</dbReference>
<accession>A0A518RIB0</accession>
<feature type="domain" description="TPM" evidence="1">
    <location>
        <begin position="48"/>
        <end position="171"/>
    </location>
</feature>
<reference evidence="2 3" key="1">
    <citation type="submission" date="2019-07" db="EMBL/GenBank/DDBJ databases">
        <title>Sphingomonas alkalisoli sp. nov., isolated from rhizosphere soil of Suaedae salsa.</title>
        <authorList>
            <person name="Zhang H."/>
            <person name="Xu L."/>
            <person name="Zhang J.-X."/>
            <person name="Sun J.-Q."/>
        </authorList>
    </citation>
    <scope>NUCLEOTIDE SEQUENCE [LARGE SCALE GENOMIC DNA]</scope>
    <source>
        <strain evidence="2 3">XS-10</strain>
    </source>
</reference>
<dbReference type="KEGG" id="ssua:FPZ54_14905"/>
<dbReference type="InterPro" id="IPR007621">
    <property type="entry name" value="TPM_dom"/>
</dbReference>